<keyword evidence="5 7" id="KW-0040">ANK repeat</keyword>
<dbReference type="Pfam" id="PF13962">
    <property type="entry name" value="PGG"/>
    <property type="match status" value="1"/>
</dbReference>
<evidence type="ECO:0000256" key="4">
    <source>
        <dbReference type="ARBA" id="ARBA00022989"/>
    </source>
</evidence>
<comment type="caution">
    <text evidence="11">The sequence shown here is derived from an EMBL/GenBank/DDBJ whole genome shotgun (WGS) entry which is preliminary data.</text>
</comment>
<feature type="repeat" description="ANK" evidence="7">
    <location>
        <begin position="260"/>
        <end position="285"/>
    </location>
</feature>
<evidence type="ECO:0000259" key="10">
    <source>
        <dbReference type="Pfam" id="PF13962"/>
    </source>
</evidence>
<dbReference type="PROSITE" id="PS50297">
    <property type="entry name" value="ANK_REP_REGION"/>
    <property type="match status" value="1"/>
</dbReference>
<feature type="repeat" description="ANK" evidence="7">
    <location>
        <begin position="305"/>
        <end position="337"/>
    </location>
</feature>
<dbReference type="PANTHER" id="PTHR24186">
    <property type="entry name" value="PROTEIN PHOSPHATASE 1 REGULATORY SUBUNIT"/>
    <property type="match status" value="1"/>
</dbReference>
<dbReference type="EMBL" id="PQIB02000008">
    <property type="protein sequence ID" value="RLN03384.1"/>
    <property type="molecule type" value="Genomic_DNA"/>
</dbReference>
<keyword evidence="6 9" id="KW-0472">Membrane</keyword>
<accession>A0A3L6RFZ3</accession>
<feature type="region of interest" description="Disordered" evidence="8">
    <location>
        <begin position="172"/>
        <end position="202"/>
    </location>
</feature>
<proteinExistence type="predicted"/>
<evidence type="ECO:0000256" key="8">
    <source>
        <dbReference type="SAM" id="MobiDB-lite"/>
    </source>
</evidence>
<feature type="compositionally biased region" description="Polar residues" evidence="8">
    <location>
        <begin position="182"/>
        <end position="196"/>
    </location>
</feature>
<keyword evidence="3" id="KW-0677">Repeat</keyword>
<dbReference type="Pfam" id="PF13637">
    <property type="entry name" value="Ank_4"/>
    <property type="match status" value="1"/>
</dbReference>
<evidence type="ECO:0000256" key="1">
    <source>
        <dbReference type="ARBA" id="ARBA00004141"/>
    </source>
</evidence>
<protein>
    <recommendedName>
        <fullName evidence="10">PGG domain-containing protein</fullName>
    </recommendedName>
</protein>
<gene>
    <name evidence="11" type="ORF">C2845_PM13G03530</name>
</gene>
<evidence type="ECO:0000256" key="2">
    <source>
        <dbReference type="ARBA" id="ARBA00022692"/>
    </source>
</evidence>
<evidence type="ECO:0000313" key="11">
    <source>
        <dbReference type="EMBL" id="RLN03384.1"/>
    </source>
</evidence>
<evidence type="ECO:0000256" key="7">
    <source>
        <dbReference type="PROSITE-ProRule" id="PRU00023"/>
    </source>
</evidence>
<dbReference type="GO" id="GO:0005886">
    <property type="term" value="C:plasma membrane"/>
    <property type="evidence" value="ECO:0007669"/>
    <property type="project" value="TreeGrafter"/>
</dbReference>
<dbReference type="Gene3D" id="1.25.40.20">
    <property type="entry name" value="Ankyrin repeat-containing domain"/>
    <property type="match status" value="3"/>
</dbReference>
<feature type="domain" description="PGG" evidence="10">
    <location>
        <begin position="637"/>
        <end position="713"/>
    </location>
</feature>
<dbReference type="PROSITE" id="PS50088">
    <property type="entry name" value="ANK_REPEAT"/>
    <property type="match status" value="2"/>
</dbReference>
<sequence length="806" mass="86895">MASSDEERPPVSRMVATPAKLLMASGRHDCEQLKGLLNREDATTMVAVFTMSANNEAEVSKPAHMFMDPRLLMAARNGNRSELENLLTNQQEQETPAEDHSIIQISEGASRVLDVVEEGNSVVMQAFGCCCNRSRSAAAASVQANCCLPSTCTWAAALQSCVVQLQPKAAAESDASEDHPLANSTDANLAQGQGQSAADAVEEGARHPAAISLLNGVTFDSEEDSALHVVAAAGDAEQYLKCAEMIYGKAKHLVDATNKNGDTPLHRAATAGNLNMVSRLMELAAARENHGGRSVKELLGKKNKIGETVLHCAIRGGSIELVRNLLSKDSELARVPNGDTSPLYLAISLRRLGIAEELFQQGSALSYSGPDGQNILHIAVLRGKALPMLLEWCQRGNLSILHLTRQADIHGRTPLHLAASVDEWPRSLSILFMDFMTAHVGFPLCVLRRMKKEGPTASLIQANKSSLYQPDTGGSYPIHAAAAAGRVKAVVTILERFPSCAALRDGRGRTFLHVAVEKKRWVVVAFACQSPQFESVLNVQDSEGNSALCLAVEAGDQWVFNCLFQNRRVLLDLANKDGLTARDLAHLKIPGKFYYLLNPRSMILRALRFANAAVSDGRPDHMLGKDIRTIDEDKESDKLTNASQVMGIISVLVATVTFAAAFTLPGGYRADDHADPGTPTLAGSYAFDAFVISISLAFICSLLATIGLIYSGFASVDYSIRGRFSDRSKLLPAQLGEKLGCCFRHSYLSGDGPCGSQNCNCCMCHHLYRSAPPKLGHPAGNYSGKYDLAKIRILGSSRLLNVRRSA</sequence>
<dbReference type="PANTHER" id="PTHR24186:SF50">
    <property type="entry name" value="ANKYRIN REPEAT-CONTAINING PROTEIN ITN1-LIKE ISOFORM X1"/>
    <property type="match status" value="1"/>
</dbReference>
<dbReference type="Pfam" id="PF12796">
    <property type="entry name" value="Ank_2"/>
    <property type="match status" value="1"/>
</dbReference>
<evidence type="ECO:0000256" key="3">
    <source>
        <dbReference type="ARBA" id="ARBA00022737"/>
    </source>
</evidence>
<dbReference type="STRING" id="4540.A0A3L6RFZ3"/>
<dbReference type="OrthoDB" id="1847170at2759"/>
<dbReference type="SUPFAM" id="SSF48403">
    <property type="entry name" value="Ankyrin repeat"/>
    <property type="match status" value="2"/>
</dbReference>
<dbReference type="InterPro" id="IPR026961">
    <property type="entry name" value="PGG_dom"/>
</dbReference>
<evidence type="ECO:0000256" key="5">
    <source>
        <dbReference type="ARBA" id="ARBA00023043"/>
    </source>
</evidence>
<dbReference type="InterPro" id="IPR002110">
    <property type="entry name" value="Ankyrin_rpt"/>
</dbReference>
<dbReference type="SMART" id="SM00248">
    <property type="entry name" value="ANK"/>
    <property type="match status" value="9"/>
</dbReference>
<name>A0A3L6RFZ3_PANMI</name>
<comment type="subcellular location">
    <subcellularLocation>
        <location evidence="1">Membrane</location>
        <topology evidence="1">Multi-pass membrane protein</topology>
    </subcellularLocation>
</comment>
<keyword evidence="4 9" id="KW-1133">Transmembrane helix</keyword>
<dbReference type="InterPro" id="IPR036770">
    <property type="entry name" value="Ankyrin_rpt-contain_sf"/>
</dbReference>
<evidence type="ECO:0000313" key="12">
    <source>
        <dbReference type="Proteomes" id="UP000275267"/>
    </source>
</evidence>
<organism evidence="11 12">
    <name type="scientific">Panicum miliaceum</name>
    <name type="common">Proso millet</name>
    <name type="synonym">Broomcorn millet</name>
    <dbReference type="NCBI Taxonomy" id="4540"/>
    <lineage>
        <taxon>Eukaryota</taxon>
        <taxon>Viridiplantae</taxon>
        <taxon>Streptophyta</taxon>
        <taxon>Embryophyta</taxon>
        <taxon>Tracheophyta</taxon>
        <taxon>Spermatophyta</taxon>
        <taxon>Magnoliopsida</taxon>
        <taxon>Liliopsida</taxon>
        <taxon>Poales</taxon>
        <taxon>Poaceae</taxon>
        <taxon>PACMAD clade</taxon>
        <taxon>Panicoideae</taxon>
        <taxon>Panicodae</taxon>
        <taxon>Paniceae</taxon>
        <taxon>Panicinae</taxon>
        <taxon>Panicum</taxon>
        <taxon>Panicum sect. Panicum</taxon>
    </lineage>
</organism>
<keyword evidence="12" id="KW-1185">Reference proteome</keyword>
<keyword evidence="2 9" id="KW-0812">Transmembrane</keyword>
<dbReference type="Proteomes" id="UP000275267">
    <property type="component" value="Unassembled WGS sequence"/>
</dbReference>
<evidence type="ECO:0000256" key="6">
    <source>
        <dbReference type="ARBA" id="ARBA00023136"/>
    </source>
</evidence>
<dbReference type="AlphaFoldDB" id="A0A3L6RFZ3"/>
<feature type="transmembrane region" description="Helical" evidence="9">
    <location>
        <begin position="645"/>
        <end position="665"/>
    </location>
</feature>
<evidence type="ECO:0000256" key="9">
    <source>
        <dbReference type="SAM" id="Phobius"/>
    </source>
</evidence>
<feature type="transmembrane region" description="Helical" evidence="9">
    <location>
        <begin position="685"/>
        <end position="713"/>
    </location>
</feature>
<reference evidence="12" key="1">
    <citation type="journal article" date="2019" name="Nat. Commun.">
        <title>The genome of broomcorn millet.</title>
        <authorList>
            <person name="Zou C."/>
            <person name="Miki D."/>
            <person name="Li D."/>
            <person name="Tang Q."/>
            <person name="Xiao L."/>
            <person name="Rajput S."/>
            <person name="Deng P."/>
            <person name="Jia W."/>
            <person name="Huang R."/>
            <person name="Zhang M."/>
            <person name="Sun Y."/>
            <person name="Hu J."/>
            <person name="Fu X."/>
            <person name="Schnable P.S."/>
            <person name="Li F."/>
            <person name="Zhang H."/>
            <person name="Feng B."/>
            <person name="Zhu X."/>
            <person name="Liu R."/>
            <person name="Schnable J.C."/>
            <person name="Zhu J.-K."/>
            <person name="Zhang H."/>
        </authorList>
    </citation>
    <scope>NUCLEOTIDE SEQUENCE [LARGE SCALE GENOMIC DNA]</scope>
</reference>